<sequence>MTMPDYNKITVEEFDHALSDILDGMSGEAILQIPSVYSAIREELNDSALDLALAKFHTA</sequence>
<organism evidence="1">
    <name type="scientific">marine sediment metagenome</name>
    <dbReference type="NCBI Taxonomy" id="412755"/>
    <lineage>
        <taxon>unclassified sequences</taxon>
        <taxon>metagenomes</taxon>
        <taxon>ecological metagenomes</taxon>
    </lineage>
</organism>
<gene>
    <name evidence="1" type="ORF">LCGC14_1905530</name>
</gene>
<comment type="caution">
    <text evidence="1">The sequence shown here is derived from an EMBL/GenBank/DDBJ whole genome shotgun (WGS) entry which is preliminary data.</text>
</comment>
<evidence type="ECO:0000313" key="1">
    <source>
        <dbReference type="EMBL" id="KKL90354.1"/>
    </source>
</evidence>
<dbReference type="AlphaFoldDB" id="A0A0F9FVA7"/>
<proteinExistence type="predicted"/>
<dbReference type="EMBL" id="LAZR01020028">
    <property type="protein sequence ID" value="KKL90354.1"/>
    <property type="molecule type" value="Genomic_DNA"/>
</dbReference>
<accession>A0A0F9FVA7</accession>
<reference evidence="1" key="1">
    <citation type="journal article" date="2015" name="Nature">
        <title>Complex archaea that bridge the gap between prokaryotes and eukaryotes.</title>
        <authorList>
            <person name="Spang A."/>
            <person name="Saw J.H."/>
            <person name="Jorgensen S.L."/>
            <person name="Zaremba-Niedzwiedzka K."/>
            <person name="Martijn J."/>
            <person name="Lind A.E."/>
            <person name="van Eijk R."/>
            <person name="Schleper C."/>
            <person name="Guy L."/>
            <person name="Ettema T.J."/>
        </authorList>
    </citation>
    <scope>NUCLEOTIDE SEQUENCE</scope>
</reference>
<protein>
    <submittedName>
        <fullName evidence="1">Uncharacterized protein</fullName>
    </submittedName>
</protein>
<name>A0A0F9FVA7_9ZZZZ</name>